<dbReference type="EMBL" id="SLXT01000015">
    <property type="protein sequence ID" value="TCP63822.1"/>
    <property type="molecule type" value="Genomic_DNA"/>
</dbReference>
<dbReference type="SUPFAM" id="SSF55205">
    <property type="entry name" value="EPT/RTPC-like"/>
    <property type="match status" value="1"/>
</dbReference>
<dbReference type="GO" id="GO:0009073">
    <property type="term" value="P:aromatic amino acid family biosynthetic process"/>
    <property type="evidence" value="ECO:0007669"/>
    <property type="project" value="UniProtKB-KW"/>
</dbReference>
<dbReference type="InterPro" id="IPR006264">
    <property type="entry name" value="EPSP_synthase"/>
</dbReference>
<feature type="binding site" evidence="9">
    <location>
        <position position="124"/>
    </location>
    <ligand>
        <name>phosphoenolpyruvate</name>
        <dbReference type="ChEBI" id="CHEBI:58702"/>
    </ligand>
</feature>
<organism evidence="11 12">
    <name type="scientific">Heliophilum fasciatum</name>
    <dbReference type="NCBI Taxonomy" id="35700"/>
    <lineage>
        <taxon>Bacteria</taxon>
        <taxon>Bacillati</taxon>
        <taxon>Bacillota</taxon>
        <taxon>Clostridia</taxon>
        <taxon>Eubacteriales</taxon>
        <taxon>Heliobacteriaceae</taxon>
        <taxon>Heliophilum</taxon>
    </lineage>
</organism>
<proteinExistence type="inferred from homology"/>
<dbReference type="InterPro" id="IPR013792">
    <property type="entry name" value="RNA3'P_cycl/enolpyr_Trfase_a/b"/>
</dbReference>
<feature type="binding site" evidence="9">
    <location>
        <position position="351"/>
    </location>
    <ligand>
        <name>3-phosphoshikimate</name>
        <dbReference type="ChEBI" id="CHEBI:145989"/>
    </ligand>
</feature>
<dbReference type="GO" id="GO:0003866">
    <property type="term" value="F:3-phosphoshikimate 1-carboxyvinyltransferase activity"/>
    <property type="evidence" value="ECO:0007669"/>
    <property type="project" value="UniProtKB-UniRule"/>
</dbReference>
<feature type="domain" description="Enolpyruvate transferase" evidence="10">
    <location>
        <begin position="8"/>
        <end position="430"/>
    </location>
</feature>
<keyword evidence="4 9" id="KW-0963">Cytoplasm</keyword>
<gene>
    <name evidence="9" type="primary">aroA</name>
    <name evidence="11" type="ORF">EDD73_11568</name>
</gene>
<evidence type="ECO:0000256" key="6">
    <source>
        <dbReference type="ARBA" id="ARBA00022679"/>
    </source>
</evidence>
<dbReference type="AlphaFoldDB" id="A0A4R2RJ25"/>
<feature type="binding site" evidence="9">
    <location>
        <position position="173"/>
    </location>
    <ligand>
        <name>phosphoenolpyruvate</name>
        <dbReference type="ChEBI" id="CHEBI:58702"/>
    </ligand>
</feature>
<comment type="function">
    <text evidence="1 9">Catalyzes the transfer of the enolpyruvyl moiety of phosphoenolpyruvate (PEP) to the 5-hydroxyl of shikimate-3-phosphate (S3P) to produce enolpyruvyl shikimate-3-phosphate and inorganic phosphate.</text>
</comment>
<evidence type="ECO:0000256" key="2">
    <source>
        <dbReference type="ARBA" id="ARBA00004811"/>
    </source>
</evidence>
<feature type="binding site" evidence="9">
    <location>
        <position position="96"/>
    </location>
    <ligand>
        <name>phosphoenolpyruvate</name>
        <dbReference type="ChEBI" id="CHEBI:58702"/>
    </ligand>
</feature>
<dbReference type="PROSITE" id="PS00885">
    <property type="entry name" value="EPSP_SYNTHASE_2"/>
    <property type="match status" value="1"/>
</dbReference>
<evidence type="ECO:0000259" key="10">
    <source>
        <dbReference type="Pfam" id="PF00275"/>
    </source>
</evidence>
<dbReference type="GO" id="GO:0008652">
    <property type="term" value="P:amino acid biosynthetic process"/>
    <property type="evidence" value="ECO:0007669"/>
    <property type="project" value="UniProtKB-KW"/>
</dbReference>
<dbReference type="GO" id="GO:0009423">
    <property type="term" value="P:chorismate biosynthetic process"/>
    <property type="evidence" value="ECO:0007669"/>
    <property type="project" value="UniProtKB-UniRule"/>
</dbReference>
<dbReference type="InterPro" id="IPR036968">
    <property type="entry name" value="Enolpyruvate_Tfrase_sf"/>
</dbReference>
<keyword evidence="7 9" id="KW-0057">Aromatic amino acid biosynthesis</keyword>
<evidence type="ECO:0000256" key="7">
    <source>
        <dbReference type="ARBA" id="ARBA00023141"/>
    </source>
</evidence>
<feature type="binding site" evidence="9">
    <location>
        <position position="23"/>
    </location>
    <ligand>
        <name>3-phosphoshikimate</name>
        <dbReference type="ChEBI" id="CHEBI:145989"/>
    </ligand>
</feature>
<feature type="binding site" evidence="9">
    <location>
        <position position="28"/>
    </location>
    <ligand>
        <name>3-phosphoshikimate</name>
        <dbReference type="ChEBI" id="CHEBI:145989"/>
    </ligand>
</feature>
<comment type="caution">
    <text evidence="9">Lacks conserved residue(s) required for the propagation of feature annotation.</text>
</comment>
<keyword evidence="6 9" id="KW-0808">Transferase</keyword>
<comment type="subunit">
    <text evidence="9">Monomer.</text>
</comment>
<protein>
    <recommendedName>
        <fullName evidence="9">3-phosphoshikimate 1-carboxyvinyltransferase</fullName>
        <ecNumber evidence="9">2.5.1.19</ecNumber>
    </recommendedName>
    <alternativeName>
        <fullName evidence="9">5-enolpyruvylshikimate-3-phosphate synthase</fullName>
        <shortName evidence="9">EPSP synthase</shortName>
        <shortName evidence="9">EPSPS</shortName>
    </alternativeName>
</protein>
<dbReference type="EC" id="2.5.1.19" evidence="9"/>
<evidence type="ECO:0000256" key="8">
    <source>
        <dbReference type="ARBA" id="ARBA00044633"/>
    </source>
</evidence>
<accession>A0A4R2RJ25</accession>
<comment type="catalytic activity">
    <reaction evidence="8">
        <text>3-phosphoshikimate + phosphoenolpyruvate = 5-O-(1-carboxyvinyl)-3-phosphoshikimate + phosphate</text>
        <dbReference type="Rhea" id="RHEA:21256"/>
        <dbReference type="ChEBI" id="CHEBI:43474"/>
        <dbReference type="ChEBI" id="CHEBI:57701"/>
        <dbReference type="ChEBI" id="CHEBI:58702"/>
        <dbReference type="ChEBI" id="CHEBI:145989"/>
        <dbReference type="EC" id="2.5.1.19"/>
    </reaction>
    <physiologicalReaction direction="left-to-right" evidence="8">
        <dbReference type="Rhea" id="RHEA:21257"/>
    </physiologicalReaction>
</comment>
<feature type="binding site" evidence="9">
    <location>
        <position position="23"/>
    </location>
    <ligand>
        <name>phosphoenolpyruvate</name>
        <dbReference type="ChEBI" id="CHEBI:58702"/>
    </ligand>
</feature>
<dbReference type="PANTHER" id="PTHR21090:SF5">
    <property type="entry name" value="PENTAFUNCTIONAL AROM POLYPEPTIDE"/>
    <property type="match status" value="1"/>
</dbReference>
<keyword evidence="12" id="KW-1185">Reference proteome</keyword>
<comment type="caution">
    <text evidence="11">The sequence shown here is derived from an EMBL/GenBank/DDBJ whole genome shotgun (WGS) entry which is preliminary data.</text>
</comment>
<dbReference type="PIRSF" id="PIRSF000505">
    <property type="entry name" value="EPSPS"/>
    <property type="match status" value="1"/>
</dbReference>
<feature type="binding site" evidence="9">
    <location>
        <position position="171"/>
    </location>
    <ligand>
        <name>3-phosphoshikimate</name>
        <dbReference type="ChEBI" id="CHEBI:145989"/>
    </ligand>
</feature>
<keyword evidence="5 9" id="KW-0028">Amino-acid biosynthesis</keyword>
<dbReference type="Proteomes" id="UP000294813">
    <property type="component" value="Unassembled WGS sequence"/>
</dbReference>
<feature type="active site" description="Proton acceptor" evidence="9">
    <location>
        <position position="324"/>
    </location>
</feature>
<reference evidence="11 12" key="1">
    <citation type="submission" date="2019-03" db="EMBL/GenBank/DDBJ databases">
        <title>Genomic Encyclopedia of Type Strains, Phase IV (KMG-IV): sequencing the most valuable type-strain genomes for metagenomic binning, comparative biology and taxonomic classification.</title>
        <authorList>
            <person name="Goeker M."/>
        </authorList>
    </citation>
    <scope>NUCLEOTIDE SEQUENCE [LARGE SCALE GENOMIC DNA]</scope>
    <source>
        <strain evidence="11 12">DSM 11170</strain>
    </source>
</reference>
<dbReference type="PROSITE" id="PS00104">
    <property type="entry name" value="EPSP_SYNTHASE_1"/>
    <property type="match status" value="1"/>
</dbReference>
<feature type="binding site" evidence="9">
    <location>
        <position position="397"/>
    </location>
    <ligand>
        <name>phosphoenolpyruvate</name>
        <dbReference type="ChEBI" id="CHEBI:58702"/>
    </ligand>
</feature>
<feature type="binding site" evidence="9">
    <location>
        <position position="324"/>
    </location>
    <ligand>
        <name>3-phosphoshikimate</name>
        <dbReference type="ChEBI" id="CHEBI:145989"/>
    </ligand>
</feature>
<evidence type="ECO:0000256" key="1">
    <source>
        <dbReference type="ARBA" id="ARBA00002174"/>
    </source>
</evidence>
<evidence type="ECO:0000256" key="3">
    <source>
        <dbReference type="ARBA" id="ARBA00009948"/>
    </source>
</evidence>
<dbReference type="InterPro" id="IPR001986">
    <property type="entry name" value="Enolpyruvate_Tfrase_dom"/>
</dbReference>
<comment type="subcellular location">
    <subcellularLocation>
        <location evidence="9">Cytoplasm</location>
    </subcellularLocation>
</comment>
<evidence type="ECO:0000313" key="11">
    <source>
        <dbReference type="EMBL" id="TCP63822.1"/>
    </source>
</evidence>
<evidence type="ECO:0000256" key="4">
    <source>
        <dbReference type="ARBA" id="ARBA00022490"/>
    </source>
</evidence>
<dbReference type="HAMAP" id="MF_00210">
    <property type="entry name" value="EPSP_synth"/>
    <property type="match status" value="1"/>
</dbReference>
<evidence type="ECO:0000313" key="12">
    <source>
        <dbReference type="Proteomes" id="UP000294813"/>
    </source>
</evidence>
<comment type="similarity">
    <text evidence="3 9">Belongs to the EPSP synthase family.</text>
</comment>
<dbReference type="Gene3D" id="3.65.10.10">
    <property type="entry name" value="Enolpyruvate transferase domain"/>
    <property type="match status" value="2"/>
</dbReference>
<feature type="binding site" evidence="9">
    <location>
        <position position="24"/>
    </location>
    <ligand>
        <name>3-phosphoshikimate</name>
        <dbReference type="ChEBI" id="CHEBI:145989"/>
    </ligand>
</feature>
<evidence type="ECO:0000256" key="5">
    <source>
        <dbReference type="ARBA" id="ARBA00022605"/>
    </source>
</evidence>
<dbReference type="Pfam" id="PF00275">
    <property type="entry name" value="EPSP_synthase"/>
    <property type="match status" value="1"/>
</dbReference>
<dbReference type="CDD" id="cd01556">
    <property type="entry name" value="EPSP_synthase"/>
    <property type="match status" value="1"/>
</dbReference>
<name>A0A4R2RJ25_9FIRM</name>
<evidence type="ECO:0000256" key="9">
    <source>
        <dbReference type="HAMAP-Rule" id="MF_00210"/>
    </source>
</evidence>
<dbReference type="PANTHER" id="PTHR21090">
    <property type="entry name" value="AROM/DEHYDROQUINATE SYNTHASE"/>
    <property type="match status" value="1"/>
</dbReference>
<comment type="pathway">
    <text evidence="2 9">Metabolic intermediate biosynthesis; chorismate biosynthesis; chorismate from D-erythrose 4-phosphate and phosphoenolpyruvate: step 6/7.</text>
</comment>
<dbReference type="FunFam" id="3.65.10.10:FF:000006">
    <property type="entry name" value="3-phosphoshikimate 1-carboxyvinyltransferase"/>
    <property type="match status" value="1"/>
</dbReference>
<sequence length="437" mass="46064">MTDELRVAPGGALRGEIDVPGDKSISHRAVMFGALAEGKTRIERFLPGQDCLSTIDCFRRLGIVIEQLSPTDVVVQGKGLRGLTEPSDILDVGNSGTTLRLMAGILAGQPFFSVLTGDSSIRRRPMGRVTAPLTAMGAVIRGRDGGRLAPIAIDGAASALKPLTYSSPVASAQVKSALLLAGLYTEGETAVREPYASRDHTERMLTAFGAKLQVAQEPEGAYCATITGFPDLRGQVITVPGDISSAAFFLVAATIVPGSAVLLRHVGMNPTRDGVIEVLQAMGAKIRSENERMEAGEPVADLYVESASLRGTVVSGGQIPRLIDEIPILAVAALFAEGRTEFRDAAELRVKETDRIATVAAELRKFGACVEEREDGMIIEGGRPLQGATVESHGDHRIAMAMAVAALQAAGETVIHGASCMDVSFPGFARYLASLRS</sequence>
<dbReference type="InterPro" id="IPR023193">
    <property type="entry name" value="EPSP_synthase_CS"/>
</dbReference>
<feature type="binding site" evidence="9">
    <location>
        <position position="173"/>
    </location>
    <ligand>
        <name>3-phosphoshikimate</name>
        <dbReference type="ChEBI" id="CHEBI:145989"/>
    </ligand>
</feature>
<feature type="binding site" evidence="9">
    <location>
        <position position="355"/>
    </location>
    <ligand>
        <name>phosphoenolpyruvate</name>
        <dbReference type="ChEBI" id="CHEBI:58702"/>
    </ligand>
</feature>
<dbReference type="FunFam" id="3.65.10.10:FF:000005">
    <property type="entry name" value="3-phosphoshikimate 1-carboxyvinyltransferase"/>
    <property type="match status" value="1"/>
</dbReference>
<dbReference type="UniPathway" id="UPA00053">
    <property type="reaction ID" value="UER00089"/>
</dbReference>
<dbReference type="NCBIfam" id="TIGR01356">
    <property type="entry name" value="aroA"/>
    <property type="match status" value="1"/>
</dbReference>
<dbReference type="GO" id="GO:0005737">
    <property type="term" value="C:cytoplasm"/>
    <property type="evidence" value="ECO:0007669"/>
    <property type="project" value="UniProtKB-SubCell"/>
</dbReference>